<dbReference type="InterPro" id="IPR026353">
    <property type="entry name" value="Hypoxan-DNA_Glyclase"/>
</dbReference>
<dbReference type="EMBL" id="AP024169">
    <property type="protein sequence ID" value="BCN32038.1"/>
    <property type="molecule type" value="Genomic_DNA"/>
</dbReference>
<feature type="domain" description="Uracil-DNA glycosylase-like" evidence="1">
    <location>
        <begin position="11"/>
        <end position="151"/>
    </location>
</feature>
<reference evidence="2 3" key="1">
    <citation type="submission" date="2020-11" db="EMBL/GenBank/DDBJ databases">
        <title>Draft genome sequencing of a Lachnospiraceae strain isolated from anoxic soil subjected to BSD treatment.</title>
        <authorList>
            <person name="Uek A."/>
            <person name="Tonouchi A."/>
        </authorList>
    </citation>
    <scope>NUCLEOTIDE SEQUENCE [LARGE SCALE GENOMIC DNA]</scope>
    <source>
        <strain evidence="2 3">TB5</strain>
    </source>
</reference>
<dbReference type="InterPro" id="IPR036895">
    <property type="entry name" value="Uracil-DNA_glycosylase-like_sf"/>
</dbReference>
<protein>
    <submittedName>
        <fullName evidence="2">DNA-deoxyinosine glycosylase</fullName>
    </submittedName>
</protein>
<dbReference type="InterPro" id="IPR005122">
    <property type="entry name" value="Uracil-DNA_glycosylase-like"/>
</dbReference>
<proteinExistence type="predicted"/>
<sequence length="163" mass="18895">MEQVTHTFLPIYSENSKILILGTFPSVKSREGNFYYNHPQNRFWKVLASITNEAIPTTIDEKKDMLLRNNIAIWDVIKSCEIEGSSDSSIKNVIPNDLSIILEHNNIKNVYGNGDKAYQLYMKYCYKNIERDMIKLPSTSPANASYTLERLIDKWEVIKKDLK</sequence>
<dbReference type="Proteomes" id="UP000595897">
    <property type="component" value="Chromosome"/>
</dbReference>
<dbReference type="AlphaFoldDB" id="A0A7R7ENG4"/>
<evidence type="ECO:0000313" key="2">
    <source>
        <dbReference type="EMBL" id="BCN32038.1"/>
    </source>
</evidence>
<organism evidence="2 3">
    <name type="scientific">Anaeromicropila herbilytica</name>
    <dbReference type="NCBI Taxonomy" id="2785025"/>
    <lineage>
        <taxon>Bacteria</taxon>
        <taxon>Bacillati</taxon>
        <taxon>Bacillota</taxon>
        <taxon>Clostridia</taxon>
        <taxon>Lachnospirales</taxon>
        <taxon>Lachnospiraceae</taxon>
        <taxon>Anaeromicropila</taxon>
    </lineage>
</organism>
<keyword evidence="3" id="KW-1185">Reference proteome</keyword>
<accession>A0A7R7ENG4</accession>
<gene>
    <name evidence="2" type="ORF">bsdtb5_33330</name>
</gene>
<dbReference type="SUPFAM" id="SSF52141">
    <property type="entry name" value="Uracil-DNA glycosylase-like"/>
    <property type="match status" value="1"/>
</dbReference>
<dbReference type="CDD" id="cd10032">
    <property type="entry name" value="UDG-F6_HDG"/>
    <property type="match status" value="1"/>
</dbReference>
<dbReference type="Gene3D" id="3.40.470.10">
    <property type="entry name" value="Uracil-DNA glycosylase-like domain"/>
    <property type="match status" value="1"/>
</dbReference>
<dbReference type="Pfam" id="PF03167">
    <property type="entry name" value="UDG"/>
    <property type="match status" value="1"/>
</dbReference>
<evidence type="ECO:0000313" key="3">
    <source>
        <dbReference type="Proteomes" id="UP000595897"/>
    </source>
</evidence>
<dbReference type="KEGG" id="ahb:bsdtb5_33330"/>
<dbReference type="NCBIfam" id="TIGR04274">
    <property type="entry name" value="hypoxanDNAglyco"/>
    <property type="match status" value="1"/>
</dbReference>
<dbReference type="RefSeq" id="WP_271713121.1">
    <property type="nucleotide sequence ID" value="NZ_AP024169.1"/>
</dbReference>
<name>A0A7R7ENG4_9FIRM</name>
<evidence type="ECO:0000259" key="1">
    <source>
        <dbReference type="Pfam" id="PF03167"/>
    </source>
</evidence>